<dbReference type="SUPFAM" id="SSF53474">
    <property type="entry name" value="alpha/beta-Hydrolases"/>
    <property type="match status" value="1"/>
</dbReference>
<dbReference type="InterPro" id="IPR050583">
    <property type="entry name" value="Mycobacterial_A85_antigen"/>
</dbReference>
<sequence length="380" mass="42646">MNRCFKVIAAVCTLAAFQLSSAFANSTSFQFASEILDEDITIRVALPESYPHSATFHYPILLVMDGSTQFNHIAGNIEFMSTFAEIPELIVVGISANNRLLNFTHTELEQFAGRSGGAARYTQFIVAELLPQLREDYRIAPHTTVTGHSLSGLYSAYLALHHEQDIQAAISISPSLWWDDFAILSDIHPTPDSPNSVSWFASMATEPDEMEEGFERLEYLLANAQASNLRWELRRFDNETHDSTPLIGNVVGLRSVFQGFNAVPEVDIKSLEQLETFYSEYAEASGYQVPMSVHQYNVYGLKATYEGQLSWGVEILEAGTEQFPYSEILWDSLATAYRMSDNHTSALHASEKAVEYARKHDSKYISEILLQNRSLKRAAQ</sequence>
<dbReference type="InterPro" id="IPR029058">
    <property type="entry name" value="AB_hydrolase_fold"/>
</dbReference>
<dbReference type="AlphaFoldDB" id="A0A327X2D4"/>
<dbReference type="Gene3D" id="3.40.50.1820">
    <property type="entry name" value="alpha/beta hydrolase"/>
    <property type="match status" value="1"/>
</dbReference>
<name>A0A327X2D4_9GAMM</name>
<evidence type="ECO:0000313" key="2">
    <source>
        <dbReference type="EMBL" id="RAJ99053.1"/>
    </source>
</evidence>
<comment type="caution">
    <text evidence="2">The sequence shown here is derived from an EMBL/GenBank/DDBJ whole genome shotgun (WGS) entry which is preliminary data.</text>
</comment>
<keyword evidence="1" id="KW-0732">Signal</keyword>
<feature type="signal peptide" evidence="1">
    <location>
        <begin position="1"/>
        <end position="24"/>
    </location>
</feature>
<evidence type="ECO:0008006" key="4">
    <source>
        <dbReference type="Google" id="ProtNLM"/>
    </source>
</evidence>
<dbReference type="SUPFAM" id="SSF48452">
    <property type="entry name" value="TPR-like"/>
    <property type="match status" value="1"/>
</dbReference>
<dbReference type="PANTHER" id="PTHR48098:SF6">
    <property type="entry name" value="FERRI-BACILLIBACTIN ESTERASE BESA"/>
    <property type="match status" value="1"/>
</dbReference>
<proteinExistence type="predicted"/>
<dbReference type="Pfam" id="PF00756">
    <property type="entry name" value="Esterase"/>
    <property type="match status" value="1"/>
</dbReference>
<protein>
    <recommendedName>
        <fullName evidence="4">Alpha/beta superfamily hydrolase</fullName>
    </recommendedName>
</protein>
<reference evidence="2 3" key="1">
    <citation type="submission" date="2018-06" db="EMBL/GenBank/DDBJ databases">
        <title>Genomic Encyclopedia of Type Strains, Phase III (KMG-III): the genomes of soil and plant-associated and newly described type strains.</title>
        <authorList>
            <person name="Whitman W."/>
        </authorList>
    </citation>
    <scope>NUCLEOTIDE SEQUENCE [LARGE SCALE GENOMIC DNA]</scope>
    <source>
        <strain evidence="2 3">CGMCC 1.15366</strain>
    </source>
</reference>
<dbReference type="RefSeq" id="WP_241974039.1">
    <property type="nucleotide sequence ID" value="NZ_PIPK01000002.1"/>
</dbReference>
<gene>
    <name evidence="2" type="ORF">B0I24_10345</name>
</gene>
<feature type="chain" id="PRO_5016291008" description="Alpha/beta superfamily hydrolase" evidence="1">
    <location>
        <begin position="25"/>
        <end position="380"/>
    </location>
</feature>
<dbReference type="Proteomes" id="UP000249203">
    <property type="component" value="Unassembled WGS sequence"/>
</dbReference>
<evidence type="ECO:0000313" key="3">
    <source>
        <dbReference type="Proteomes" id="UP000249203"/>
    </source>
</evidence>
<organism evidence="2 3">
    <name type="scientific">Aliidiomarina maris</name>
    <dbReference type="NCBI Taxonomy" id="531312"/>
    <lineage>
        <taxon>Bacteria</taxon>
        <taxon>Pseudomonadati</taxon>
        <taxon>Pseudomonadota</taxon>
        <taxon>Gammaproteobacteria</taxon>
        <taxon>Alteromonadales</taxon>
        <taxon>Idiomarinaceae</taxon>
        <taxon>Aliidiomarina</taxon>
    </lineage>
</organism>
<dbReference type="PANTHER" id="PTHR48098">
    <property type="entry name" value="ENTEROCHELIN ESTERASE-RELATED"/>
    <property type="match status" value="1"/>
</dbReference>
<accession>A0A327X2D4</accession>
<dbReference type="InterPro" id="IPR011990">
    <property type="entry name" value="TPR-like_helical_dom_sf"/>
</dbReference>
<dbReference type="EMBL" id="QLMD01000003">
    <property type="protein sequence ID" value="RAJ99053.1"/>
    <property type="molecule type" value="Genomic_DNA"/>
</dbReference>
<dbReference type="InterPro" id="IPR000801">
    <property type="entry name" value="Esterase-like"/>
</dbReference>
<evidence type="ECO:0000256" key="1">
    <source>
        <dbReference type="SAM" id="SignalP"/>
    </source>
</evidence>